<keyword evidence="2" id="KW-1185">Reference proteome</keyword>
<name>A0A843YR93_9BURK</name>
<dbReference type="Proteomes" id="UP000451565">
    <property type="component" value="Unassembled WGS sequence"/>
</dbReference>
<reference evidence="1 2" key="1">
    <citation type="submission" date="2019-10" db="EMBL/GenBank/DDBJ databases">
        <title>Glaciimonas soli sp. nov., a psychrophilic bacterium isolated from the forest soil of a high elevation mountain in Taiwan.</title>
        <authorList>
            <person name="Wang L.-T."/>
            <person name="Shieh W.Y."/>
        </authorList>
    </citation>
    <scope>NUCLEOTIDE SEQUENCE [LARGE SCALE GENOMIC DNA]</scope>
    <source>
        <strain evidence="1 2">GS1</strain>
    </source>
</reference>
<dbReference type="AlphaFoldDB" id="A0A843YR93"/>
<accession>A0A843YR93</accession>
<organism evidence="1 2">
    <name type="scientific">Glaciimonas soli</name>
    <dbReference type="NCBI Taxonomy" id="2590999"/>
    <lineage>
        <taxon>Bacteria</taxon>
        <taxon>Pseudomonadati</taxon>
        <taxon>Pseudomonadota</taxon>
        <taxon>Betaproteobacteria</taxon>
        <taxon>Burkholderiales</taxon>
        <taxon>Oxalobacteraceae</taxon>
        <taxon>Glaciimonas</taxon>
    </lineage>
</organism>
<evidence type="ECO:0000313" key="1">
    <source>
        <dbReference type="EMBL" id="MQQ99245.1"/>
    </source>
</evidence>
<evidence type="ECO:0000313" key="2">
    <source>
        <dbReference type="Proteomes" id="UP000451565"/>
    </source>
</evidence>
<dbReference type="RefSeq" id="WP_153232848.1">
    <property type="nucleotide sequence ID" value="NZ_WINI01000001.1"/>
</dbReference>
<proteinExistence type="predicted"/>
<dbReference type="EMBL" id="WINI01000001">
    <property type="protein sequence ID" value="MQQ99245.1"/>
    <property type="molecule type" value="Genomic_DNA"/>
</dbReference>
<sequence>MIALLPELIAFLVELVAAAGAVIARARAYAWALYIIDKLWWLFKNEIKNWLKKDSKKIIAYAISSLVGIDLEVNDDGEFVITEKSITQAINKELGTSFNNVFDRDALKNDLEKIGIGQLNHALGAPPDKPIITGLNDQDVLRQRMHGYVAEQVKIAMEGGASTLIDASARQRIITAAMAFEANYDKLKPQEKQPLIMTTAAIKNRERQARYRAKHKRMWVEK</sequence>
<comment type="caution">
    <text evidence="1">The sequence shown here is derived from an EMBL/GenBank/DDBJ whole genome shotgun (WGS) entry which is preliminary data.</text>
</comment>
<protein>
    <submittedName>
        <fullName evidence="1">Uncharacterized protein</fullName>
    </submittedName>
</protein>
<gene>
    <name evidence="1" type="ORF">GEV47_00915</name>
</gene>